<organism evidence="7 8">
    <name type="scientific">Purpureocillium lavendulum</name>
    <dbReference type="NCBI Taxonomy" id="1247861"/>
    <lineage>
        <taxon>Eukaryota</taxon>
        <taxon>Fungi</taxon>
        <taxon>Dikarya</taxon>
        <taxon>Ascomycota</taxon>
        <taxon>Pezizomycotina</taxon>
        <taxon>Sordariomycetes</taxon>
        <taxon>Hypocreomycetidae</taxon>
        <taxon>Hypocreales</taxon>
        <taxon>Ophiocordycipitaceae</taxon>
        <taxon>Purpureocillium</taxon>
    </lineage>
</organism>
<evidence type="ECO:0000256" key="3">
    <source>
        <dbReference type="ARBA" id="ARBA00022989"/>
    </source>
</evidence>
<feature type="transmembrane region" description="Helical" evidence="5">
    <location>
        <begin position="175"/>
        <end position="196"/>
    </location>
</feature>
<proteinExistence type="predicted"/>
<reference evidence="7" key="1">
    <citation type="submission" date="2023-01" db="EMBL/GenBank/DDBJ databases">
        <title>The growth and conidiation of Purpureocillium lavendulum are regulated by nitrogen source and histone H3K14 acetylation.</title>
        <authorList>
            <person name="Tang P."/>
            <person name="Han J."/>
            <person name="Zhang C."/>
            <person name="Tang P."/>
            <person name="Qi F."/>
            <person name="Zhang K."/>
            <person name="Liang L."/>
        </authorList>
    </citation>
    <scope>NUCLEOTIDE SEQUENCE</scope>
    <source>
        <strain evidence="7">YMF1.00683</strain>
    </source>
</reference>
<dbReference type="AlphaFoldDB" id="A0AB34FXC1"/>
<keyword evidence="8" id="KW-1185">Reference proteome</keyword>
<accession>A0AB34FXC1</accession>
<evidence type="ECO:0000313" key="8">
    <source>
        <dbReference type="Proteomes" id="UP001163105"/>
    </source>
</evidence>
<dbReference type="PROSITE" id="PS50850">
    <property type="entry name" value="MFS"/>
    <property type="match status" value="1"/>
</dbReference>
<evidence type="ECO:0000259" key="6">
    <source>
        <dbReference type="PROSITE" id="PS50850"/>
    </source>
</evidence>
<evidence type="ECO:0000256" key="4">
    <source>
        <dbReference type="ARBA" id="ARBA00023136"/>
    </source>
</evidence>
<dbReference type="GO" id="GO:0022857">
    <property type="term" value="F:transmembrane transporter activity"/>
    <property type="evidence" value="ECO:0007669"/>
    <property type="project" value="InterPro"/>
</dbReference>
<dbReference type="GO" id="GO:0005886">
    <property type="term" value="C:plasma membrane"/>
    <property type="evidence" value="ECO:0007669"/>
    <property type="project" value="TreeGrafter"/>
</dbReference>
<keyword evidence="2 5" id="KW-0812">Transmembrane</keyword>
<keyword evidence="4 5" id="KW-0472">Membrane</keyword>
<dbReference type="PANTHER" id="PTHR23502">
    <property type="entry name" value="MAJOR FACILITATOR SUPERFAMILY"/>
    <property type="match status" value="1"/>
</dbReference>
<feature type="domain" description="Major facilitator superfamily (MFS) profile" evidence="6">
    <location>
        <begin position="19"/>
        <end position="290"/>
    </location>
</feature>
<dbReference type="PANTHER" id="PTHR23502:SF36">
    <property type="entry name" value="MEMBRANE TRANSPORTER"/>
    <property type="match status" value="1"/>
</dbReference>
<sequence>MAASNTTHAPRWSNRESWFIVCVYCGWETIALLLSTLYSFSQPVVQEVYGVPSNQVATLGQSMQIIGNLFGVAVLSPLSDEYGRKKVTIASMLAYSLFNLGTAYAPNFITLIAFMFMSGFAWSTSLSFVPAVFSDLYLNRDDIGQPIALFVIGASVGPTLGVIVATALMEADVDLKWYFLVIVFGSAACTLPMLLVPETSTPKSSKTEEQGGNAALLHSPSVTPLKQANRSTADTRQLPGTHFFLTRVWVLLTTEPIMWITGVYNGLANGVFVLTVGGAITTLTEFKGLP</sequence>
<dbReference type="Proteomes" id="UP001163105">
    <property type="component" value="Unassembled WGS sequence"/>
</dbReference>
<feature type="transmembrane region" description="Helical" evidence="5">
    <location>
        <begin position="18"/>
        <end position="38"/>
    </location>
</feature>
<comment type="caution">
    <text evidence="7">The sequence shown here is derived from an EMBL/GenBank/DDBJ whole genome shotgun (WGS) entry which is preliminary data.</text>
</comment>
<dbReference type="InterPro" id="IPR036259">
    <property type="entry name" value="MFS_trans_sf"/>
</dbReference>
<dbReference type="InterPro" id="IPR005829">
    <property type="entry name" value="Sugar_transporter_CS"/>
</dbReference>
<evidence type="ECO:0000256" key="2">
    <source>
        <dbReference type="ARBA" id="ARBA00022692"/>
    </source>
</evidence>
<dbReference type="SUPFAM" id="SSF103473">
    <property type="entry name" value="MFS general substrate transporter"/>
    <property type="match status" value="1"/>
</dbReference>
<dbReference type="GO" id="GO:0042908">
    <property type="term" value="P:xenobiotic transport"/>
    <property type="evidence" value="ECO:0007669"/>
    <property type="project" value="UniProtKB-ARBA"/>
</dbReference>
<name>A0AB34FXC1_9HYPO</name>
<feature type="transmembrane region" description="Helical" evidence="5">
    <location>
        <begin position="146"/>
        <end position="169"/>
    </location>
</feature>
<dbReference type="InterPro" id="IPR011701">
    <property type="entry name" value="MFS"/>
</dbReference>
<feature type="transmembrane region" description="Helical" evidence="5">
    <location>
        <begin position="58"/>
        <end position="75"/>
    </location>
</feature>
<dbReference type="EMBL" id="JAQHRD010000002">
    <property type="protein sequence ID" value="KAJ6443723.1"/>
    <property type="molecule type" value="Genomic_DNA"/>
</dbReference>
<dbReference type="PROSITE" id="PS00216">
    <property type="entry name" value="SUGAR_TRANSPORT_1"/>
    <property type="match status" value="1"/>
</dbReference>
<keyword evidence="3 5" id="KW-1133">Transmembrane helix</keyword>
<feature type="transmembrane region" description="Helical" evidence="5">
    <location>
        <begin position="111"/>
        <end position="134"/>
    </location>
</feature>
<comment type="subcellular location">
    <subcellularLocation>
        <location evidence="1">Membrane</location>
        <topology evidence="1">Multi-pass membrane protein</topology>
    </subcellularLocation>
</comment>
<evidence type="ECO:0000256" key="1">
    <source>
        <dbReference type="ARBA" id="ARBA00004141"/>
    </source>
</evidence>
<gene>
    <name evidence="7" type="ORF">O9K51_02108</name>
</gene>
<evidence type="ECO:0000313" key="7">
    <source>
        <dbReference type="EMBL" id="KAJ6443723.1"/>
    </source>
</evidence>
<dbReference type="Pfam" id="PF07690">
    <property type="entry name" value="MFS_1"/>
    <property type="match status" value="1"/>
</dbReference>
<dbReference type="GO" id="GO:0140115">
    <property type="term" value="P:export across plasma membrane"/>
    <property type="evidence" value="ECO:0007669"/>
    <property type="project" value="UniProtKB-ARBA"/>
</dbReference>
<dbReference type="Gene3D" id="1.20.1250.20">
    <property type="entry name" value="MFS general substrate transporter like domains"/>
    <property type="match status" value="1"/>
</dbReference>
<protein>
    <submittedName>
        <fullName evidence="7">Oxalate formate antiporter</fullName>
    </submittedName>
</protein>
<dbReference type="InterPro" id="IPR020846">
    <property type="entry name" value="MFS_dom"/>
</dbReference>
<evidence type="ECO:0000256" key="5">
    <source>
        <dbReference type="SAM" id="Phobius"/>
    </source>
</evidence>